<organism evidence="1 2">
    <name type="scientific">Abeliophyllum distichum</name>
    <dbReference type="NCBI Taxonomy" id="126358"/>
    <lineage>
        <taxon>Eukaryota</taxon>
        <taxon>Viridiplantae</taxon>
        <taxon>Streptophyta</taxon>
        <taxon>Embryophyta</taxon>
        <taxon>Tracheophyta</taxon>
        <taxon>Spermatophyta</taxon>
        <taxon>Magnoliopsida</taxon>
        <taxon>eudicotyledons</taxon>
        <taxon>Gunneridae</taxon>
        <taxon>Pentapetalae</taxon>
        <taxon>asterids</taxon>
        <taxon>lamiids</taxon>
        <taxon>Lamiales</taxon>
        <taxon>Oleaceae</taxon>
        <taxon>Forsythieae</taxon>
        <taxon>Abeliophyllum</taxon>
    </lineage>
</organism>
<comment type="caution">
    <text evidence="1">The sequence shown here is derived from an EMBL/GenBank/DDBJ whole genome shotgun (WGS) entry which is preliminary data.</text>
</comment>
<protein>
    <submittedName>
        <fullName evidence="1">Uncharacterized protein</fullName>
    </submittedName>
</protein>
<reference evidence="2" key="1">
    <citation type="submission" date="2024-07" db="EMBL/GenBank/DDBJ databases">
        <title>Two chromosome-level genome assemblies of Korean endemic species Abeliophyllum distichum and Forsythia ovata (Oleaceae).</title>
        <authorList>
            <person name="Jang H."/>
        </authorList>
    </citation>
    <scope>NUCLEOTIDE SEQUENCE [LARGE SCALE GENOMIC DNA]</scope>
</reference>
<evidence type="ECO:0000313" key="1">
    <source>
        <dbReference type="EMBL" id="KAL2525149.1"/>
    </source>
</evidence>
<proteinExistence type="predicted"/>
<keyword evidence="2" id="KW-1185">Reference proteome</keyword>
<dbReference type="Proteomes" id="UP001604336">
    <property type="component" value="Unassembled WGS sequence"/>
</dbReference>
<accession>A0ABD1UJB4</accession>
<name>A0ABD1UJB4_9LAMI</name>
<dbReference type="AlphaFoldDB" id="A0ABD1UJB4"/>
<gene>
    <name evidence="1" type="ORF">Adt_10203</name>
</gene>
<evidence type="ECO:0000313" key="2">
    <source>
        <dbReference type="Proteomes" id="UP001604336"/>
    </source>
</evidence>
<dbReference type="EMBL" id="JBFOLK010000003">
    <property type="protein sequence ID" value="KAL2525149.1"/>
    <property type="molecule type" value="Genomic_DNA"/>
</dbReference>
<sequence length="168" mass="18242">MHDRKSNSTSTRGPSFNACTTQGTQLLSRASPTGTRPPYSWLLTWNRASLKCLPHWDTATLQLAPPMEHSFAQGPLPLGLGHLAICSSHGAELRSSASLTGTRAPCGWLLLWNTNSLNGLFHWDSAALRLALSMEYSFAQGPLPLGLDKPQKTRPTVHINVCPRPCGT</sequence>